<sequence>MSEISPEELLRIALRSRARDAEKLALIAGLEQAATDSRLAELSDAELLKVHDDGGIEYFNPFEVAVTQIAQGVASANRFLDRLRASLEDLPEFLRSWQEGSQPNLLGRVIHGPAAVEQIWRENFTTRAPRDVRVVLVGPSTLQQFGAVQPEWAHQYLTHHDVRIRCVVDAITFEDGPNRSGFDDWFPPWVSLRVNSQATEMLHIYDDLLLVQAETSMARFDSVIAIQGGPIASLAAAHFESLWRSGGNPRPPAAVRPWEALIELLAQGLTIESAARTLLISERTARRRIAEAMDYYGASSLFELGRRSGKA</sequence>
<dbReference type="Gene3D" id="1.10.10.10">
    <property type="entry name" value="Winged helix-like DNA-binding domain superfamily/Winged helix DNA-binding domain"/>
    <property type="match status" value="1"/>
</dbReference>
<accession>A0A542SPS9</accession>
<reference evidence="1 2" key="1">
    <citation type="submission" date="2019-06" db="EMBL/GenBank/DDBJ databases">
        <title>Sequencing the genomes of 1000 actinobacteria strains.</title>
        <authorList>
            <person name="Klenk H.-P."/>
        </authorList>
    </citation>
    <scope>NUCLEOTIDE SEQUENCE [LARGE SCALE GENOMIC DNA]</scope>
    <source>
        <strain evidence="1 2">DSM 10596</strain>
    </source>
</reference>
<dbReference type="EMBL" id="VFNV01000001">
    <property type="protein sequence ID" value="TQK76578.1"/>
    <property type="molecule type" value="Genomic_DNA"/>
</dbReference>
<evidence type="ECO:0008006" key="3">
    <source>
        <dbReference type="Google" id="ProtNLM"/>
    </source>
</evidence>
<dbReference type="InterPro" id="IPR036388">
    <property type="entry name" value="WH-like_DNA-bd_sf"/>
</dbReference>
<proteinExistence type="predicted"/>
<keyword evidence="2" id="KW-1185">Reference proteome</keyword>
<organism evidence="1 2">
    <name type="scientific">Rarobacter incanus</name>
    <dbReference type="NCBI Taxonomy" id="153494"/>
    <lineage>
        <taxon>Bacteria</taxon>
        <taxon>Bacillati</taxon>
        <taxon>Actinomycetota</taxon>
        <taxon>Actinomycetes</taxon>
        <taxon>Micrococcales</taxon>
        <taxon>Rarobacteraceae</taxon>
        <taxon>Rarobacter</taxon>
    </lineage>
</organism>
<dbReference type="OrthoDB" id="5932488at2"/>
<name>A0A542SPS9_9MICO</name>
<dbReference type="Proteomes" id="UP000316181">
    <property type="component" value="Unassembled WGS sequence"/>
</dbReference>
<dbReference type="AlphaFoldDB" id="A0A542SPS9"/>
<comment type="caution">
    <text evidence="1">The sequence shown here is derived from an EMBL/GenBank/DDBJ whole genome shotgun (WGS) entry which is preliminary data.</text>
</comment>
<evidence type="ECO:0000313" key="1">
    <source>
        <dbReference type="EMBL" id="TQK76578.1"/>
    </source>
</evidence>
<protein>
    <recommendedName>
        <fullName evidence="3">HTH luxR-type domain-containing protein</fullName>
    </recommendedName>
</protein>
<evidence type="ECO:0000313" key="2">
    <source>
        <dbReference type="Proteomes" id="UP000316181"/>
    </source>
</evidence>
<gene>
    <name evidence="1" type="ORF">FB389_1262</name>
</gene>
<dbReference type="RefSeq" id="WP_142111949.1">
    <property type="nucleotide sequence ID" value="NZ_BAAATB010000002.1"/>
</dbReference>